<dbReference type="Gramene" id="RZC81048">
    <property type="protein sequence ID" value="RZC81048"/>
    <property type="gene ID" value="C5167_043620"/>
</dbReference>
<dbReference type="Proteomes" id="UP000316621">
    <property type="component" value="Chromosome 10"/>
</dbReference>
<dbReference type="EMBL" id="CM010724">
    <property type="protein sequence ID" value="RZC81048.1"/>
    <property type="molecule type" value="Genomic_DNA"/>
</dbReference>
<evidence type="ECO:0000313" key="2">
    <source>
        <dbReference type="Proteomes" id="UP000316621"/>
    </source>
</evidence>
<evidence type="ECO:0000313" key="1">
    <source>
        <dbReference type="EMBL" id="RZC81048.1"/>
    </source>
</evidence>
<protein>
    <submittedName>
        <fullName evidence="1">Uncharacterized protein</fullName>
    </submittedName>
</protein>
<dbReference type="AlphaFoldDB" id="A0A4Y7L989"/>
<name>A0A4Y7L989_PAPSO</name>
<gene>
    <name evidence="1" type="ORF">C5167_043620</name>
</gene>
<reference evidence="1 2" key="1">
    <citation type="journal article" date="2018" name="Science">
        <title>The opium poppy genome and morphinan production.</title>
        <authorList>
            <person name="Guo L."/>
            <person name="Winzer T."/>
            <person name="Yang X."/>
            <person name="Li Y."/>
            <person name="Ning Z."/>
            <person name="He Z."/>
            <person name="Teodor R."/>
            <person name="Lu Y."/>
            <person name="Bowser T.A."/>
            <person name="Graham I.A."/>
            <person name="Ye K."/>
        </authorList>
    </citation>
    <scope>NUCLEOTIDE SEQUENCE [LARGE SCALE GENOMIC DNA]</scope>
    <source>
        <strain evidence="2">cv. HN1</strain>
        <tissue evidence="1">Leaves</tissue>
    </source>
</reference>
<sequence>MEKALTYWGCPASSQPRRPNPYDVAGRLTCQNIVWITTHWFESRVYEEFQIISESNPGQTRLKLLAHLIFLRKPKLQTEEFKEFGKRKEEITSDGFLAHRSVLVMEPMKLKRYKEGKL</sequence>
<organism evidence="1 2">
    <name type="scientific">Papaver somniferum</name>
    <name type="common">Opium poppy</name>
    <dbReference type="NCBI Taxonomy" id="3469"/>
    <lineage>
        <taxon>Eukaryota</taxon>
        <taxon>Viridiplantae</taxon>
        <taxon>Streptophyta</taxon>
        <taxon>Embryophyta</taxon>
        <taxon>Tracheophyta</taxon>
        <taxon>Spermatophyta</taxon>
        <taxon>Magnoliopsida</taxon>
        <taxon>Ranunculales</taxon>
        <taxon>Papaveraceae</taxon>
        <taxon>Papaveroideae</taxon>
        <taxon>Papaver</taxon>
    </lineage>
</organism>
<proteinExistence type="predicted"/>
<accession>A0A4Y7L989</accession>
<keyword evidence="2" id="KW-1185">Reference proteome</keyword>